<gene>
    <name evidence="2" type="ORF">L3X38_012615</name>
</gene>
<evidence type="ECO:0000313" key="3">
    <source>
        <dbReference type="Proteomes" id="UP001054821"/>
    </source>
</evidence>
<dbReference type="EMBL" id="JAJFAZ020000002">
    <property type="protein sequence ID" value="KAI5344738.1"/>
    <property type="molecule type" value="Genomic_DNA"/>
</dbReference>
<evidence type="ECO:0000256" key="1">
    <source>
        <dbReference type="SAM" id="MobiDB-lite"/>
    </source>
</evidence>
<accession>A0AAD4ZGT6</accession>
<protein>
    <submittedName>
        <fullName evidence="2">Uncharacterized protein</fullName>
    </submittedName>
</protein>
<name>A0AAD4ZGT6_PRUDU</name>
<evidence type="ECO:0000313" key="2">
    <source>
        <dbReference type="EMBL" id="KAI5344738.1"/>
    </source>
</evidence>
<reference evidence="2 3" key="1">
    <citation type="journal article" date="2022" name="G3 (Bethesda)">
        <title>Whole-genome sequence and methylome profiling of the almond [Prunus dulcis (Mill.) D.A. Webb] cultivar 'Nonpareil'.</title>
        <authorList>
            <person name="D'Amico-Willman K.M."/>
            <person name="Ouma W.Z."/>
            <person name="Meulia T."/>
            <person name="Sideli G.M."/>
            <person name="Gradziel T.M."/>
            <person name="Fresnedo-Ramirez J."/>
        </authorList>
    </citation>
    <scope>NUCLEOTIDE SEQUENCE [LARGE SCALE GENOMIC DNA]</scope>
    <source>
        <strain evidence="2">Clone GOH B32 T37-40</strain>
    </source>
</reference>
<dbReference type="AlphaFoldDB" id="A0AAD4ZGT6"/>
<feature type="region of interest" description="Disordered" evidence="1">
    <location>
        <begin position="89"/>
        <end position="116"/>
    </location>
</feature>
<proteinExistence type="predicted"/>
<feature type="compositionally biased region" description="Polar residues" evidence="1">
    <location>
        <begin position="90"/>
        <end position="103"/>
    </location>
</feature>
<sequence length="128" mass="13987">MAGCHCDSKEWRVVVVTARTGCAARPAVNSRLSSCCRSWRWKLWLLHYFFVPYLHEPIGLRASTDHGTSLCWLCQEGSLAGIKQIANPATPVQSGSVKQVKGNSDSSSPPPPLPADNLVGQLRVIVFL</sequence>
<comment type="caution">
    <text evidence="2">The sequence shown here is derived from an EMBL/GenBank/DDBJ whole genome shotgun (WGS) entry which is preliminary data.</text>
</comment>
<organism evidence="2 3">
    <name type="scientific">Prunus dulcis</name>
    <name type="common">Almond</name>
    <name type="synonym">Amygdalus dulcis</name>
    <dbReference type="NCBI Taxonomy" id="3755"/>
    <lineage>
        <taxon>Eukaryota</taxon>
        <taxon>Viridiplantae</taxon>
        <taxon>Streptophyta</taxon>
        <taxon>Embryophyta</taxon>
        <taxon>Tracheophyta</taxon>
        <taxon>Spermatophyta</taxon>
        <taxon>Magnoliopsida</taxon>
        <taxon>eudicotyledons</taxon>
        <taxon>Gunneridae</taxon>
        <taxon>Pentapetalae</taxon>
        <taxon>rosids</taxon>
        <taxon>fabids</taxon>
        <taxon>Rosales</taxon>
        <taxon>Rosaceae</taxon>
        <taxon>Amygdaloideae</taxon>
        <taxon>Amygdaleae</taxon>
        <taxon>Prunus</taxon>
    </lineage>
</organism>
<dbReference type="Proteomes" id="UP001054821">
    <property type="component" value="Chromosome 2"/>
</dbReference>
<keyword evidence="3" id="KW-1185">Reference proteome</keyword>